<evidence type="ECO:0008006" key="4">
    <source>
        <dbReference type="Google" id="ProtNLM"/>
    </source>
</evidence>
<evidence type="ECO:0000313" key="2">
    <source>
        <dbReference type="EMBL" id="GAA4676402.1"/>
    </source>
</evidence>
<accession>A0ABP8VZC4</accession>
<dbReference type="RefSeq" id="WP_345375826.1">
    <property type="nucleotide sequence ID" value="NZ_BAABLM010000003.1"/>
</dbReference>
<proteinExistence type="predicted"/>
<name>A0ABP8VZC4_9MICO</name>
<keyword evidence="3" id="KW-1185">Reference proteome</keyword>
<keyword evidence="1" id="KW-0812">Transmembrane</keyword>
<feature type="transmembrane region" description="Helical" evidence="1">
    <location>
        <begin position="12"/>
        <end position="34"/>
    </location>
</feature>
<evidence type="ECO:0000256" key="1">
    <source>
        <dbReference type="SAM" id="Phobius"/>
    </source>
</evidence>
<dbReference type="Proteomes" id="UP001501295">
    <property type="component" value="Unassembled WGS sequence"/>
</dbReference>
<feature type="transmembrane region" description="Helical" evidence="1">
    <location>
        <begin position="89"/>
        <end position="114"/>
    </location>
</feature>
<comment type="caution">
    <text evidence="2">The sequence shown here is derived from an EMBL/GenBank/DDBJ whole genome shotgun (WGS) entry which is preliminary data.</text>
</comment>
<reference evidence="3" key="1">
    <citation type="journal article" date="2019" name="Int. J. Syst. Evol. Microbiol.">
        <title>The Global Catalogue of Microorganisms (GCM) 10K type strain sequencing project: providing services to taxonomists for standard genome sequencing and annotation.</title>
        <authorList>
            <consortium name="The Broad Institute Genomics Platform"/>
            <consortium name="The Broad Institute Genome Sequencing Center for Infectious Disease"/>
            <person name="Wu L."/>
            <person name="Ma J."/>
        </authorList>
    </citation>
    <scope>NUCLEOTIDE SEQUENCE [LARGE SCALE GENOMIC DNA]</scope>
    <source>
        <strain evidence="3">JCM 18956</strain>
    </source>
</reference>
<organism evidence="2 3">
    <name type="scientific">Frondihabitans cladoniiphilus</name>
    <dbReference type="NCBI Taxonomy" id="715785"/>
    <lineage>
        <taxon>Bacteria</taxon>
        <taxon>Bacillati</taxon>
        <taxon>Actinomycetota</taxon>
        <taxon>Actinomycetes</taxon>
        <taxon>Micrococcales</taxon>
        <taxon>Microbacteriaceae</taxon>
        <taxon>Frondihabitans</taxon>
    </lineage>
</organism>
<dbReference type="EMBL" id="BAABLM010000003">
    <property type="protein sequence ID" value="GAA4676402.1"/>
    <property type="molecule type" value="Genomic_DNA"/>
</dbReference>
<keyword evidence="1" id="KW-0472">Membrane</keyword>
<gene>
    <name evidence="2" type="ORF">GCM10025780_21260</name>
</gene>
<keyword evidence="1" id="KW-1133">Transmembrane helix</keyword>
<feature type="transmembrane region" description="Helical" evidence="1">
    <location>
        <begin position="126"/>
        <end position="148"/>
    </location>
</feature>
<feature type="transmembrane region" description="Helical" evidence="1">
    <location>
        <begin position="168"/>
        <end position="189"/>
    </location>
</feature>
<protein>
    <recommendedName>
        <fullName evidence="4">DUF2975 domain-containing protein</fullName>
    </recommendedName>
</protein>
<evidence type="ECO:0000313" key="3">
    <source>
        <dbReference type="Proteomes" id="UP001501295"/>
    </source>
</evidence>
<sequence length="203" mass="21279">MPTRSSTPAVRVLLIAIGLVTLVWALGVVVFGTVDLITQLAAHTIRPTMYWATDQYRFTDDGDGRSGVKISGDGGGVTTAVTGVSTGTIGIYAAATIVRLLIELALGGLAVTLIQRFRSGRPFVGAAWRLVAATSVAVLALGIVSQLLAWWSRLAIIADAGGTTFSKAFVFDPLTVTIGLTLALVAIAFRVGERLQHETEGLI</sequence>